<dbReference type="OrthoDB" id="6773584at2759"/>
<keyword evidence="3" id="KW-1185">Reference proteome</keyword>
<evidence type="ECO:0000313" key="3">
    <source>
        <dbReference type="Proteomes" id="UP001153709"/>
    </source>
</evidence>
<protein>
    <submittedName>
        <fullName evidence="2">Uncharacterized protein</fullName>
    </submittedName>
</protein>
<dbReference type="Proteomes" id="UP001153709">
    <property type="component" value="Chromosome 5"/>
</dbReference>
<reference evidence="2" key="1">
    <citation type="submission" date="2022-01" db="EMBL/GenBank/DDBJ databases">
        <authorList>
            <person name="King R."/>
        </authorList>
    </citation>
    <scope>NUCLEOTIDE SEQUENCE</scope>
</reference>
<name>A0A9N9XD08_DIABA</name>
<evidence type="ECO:0000313" key="2">
    <source>
        <dbReference type="EMBL" id="CAG9834597.1"/>
    </source>
</evidence>
<accession>A0A9N9XD08</accession>
<dbReference type="EMBL" id="OU898280">
    <property type="protein sequence ID" value="CAG9834597.1"/>
    <property type="molecule type" value="Genomic_DNA"/>
</dbReference>
<feature type="region of interest" description="Disordered" evidence="1">
    <location>
        <begin position="32"/>
        <end position="124"/>
    </location>
</feature>
<feature type="compositionally biased region" description="Polar residues" evidence="1">
    <location>
        <begin position="90"/>
        <end position="106"/>
    </location>
</feature>
<organism evidence="2 3">
    <name type="scientific">Diabrotica balteata</name>
    <name type="common">Banded cucumber beetle</name>
    <dbReference type="NCBI Taxonomy" id="107213"/>
    <lineage>
        <taxon>Eukaryota</taxon>
        <taxon>Metazoa</taxon>
        <taxon>Ecdysozoa</taxon>
        <taxon>Arthropoda</taxon>
        <taxon>Hexapoda</taxon>
        <taxon>Insecta</taxon>
        <taxon>Pterygota</taxon>
        <taxon>Neoptera</taxon>
        <taxon>Endopterygota</taxon>
        <taxon>Coleoptera</taxon>
        <taxon>Polyphaga</taxon>
        <taxon>Cucujiformia</taxon>
        <taxon>Chrysomeloidea</taxon>
        <taxon>Chrysomelidae</taxon>
        <taxon>Galerucinae</taxon>
        <taxon>Diabroticina</taxon>
        <taxon>Diabroticites</taxon>
        <taxon>Diabrotica</taxon>
    </lineage>
</organism>
<dbReference type="AlphaFoldDB" id="A0A9N9XD08"/>
<sequence>MNNLREKMASHIYENLPLKKLNKNLSELSRSNKFAFPDEQKRKVTSPEIQDSLETLLETKSVAKAGKKSENPKDFGSTETIKANNEEKSCSNQNGQNKKIQSTPLSTLDDGYGSSNSTPQVSGK</sequence>
<feature type="compositionally biased region" description="Polar residues" evidence="1">
    <location>
        <begin position="113"/>
        <end position="124"/>
    </location>
</feature>
<proteinExistence type="predicted"/>
<gene>
    <name evidence="2" type="ORF">DIABBA_LOCUS7889</name>
</gene>
<evidence type="ECO:0000256" key="1">
    <source>
        <dbReference type="SAM" id="MobiDB-lite"/>
    </source>
</evidence>